<dbReference type="GO" id="GO:0071555">
    <property type="term" value="P:cell wall organization"/>
    <property type="evidence" value="ECO:0007669"/>
    <property type="project" value="UniProtKB-KW"/>
</dbReference>
<dbReference type="CDD" id="cd22268">
    <property type="entry name" value="DPBB_RlpA-like"/>
    <property type="match status" value="1"/>
</dbReference>
<dbReference type="InterPro" id="IPR009009">
    <property type="entry name" value="RlpA-like_DPBB"/>
</dbReference>
<dbReference type="PANTHER" id="PTHR34183:SF1">
    <property type="entry name" value="ENDOLYTIC PEPTIDOGLYCAN TRANSGLYCOSYLASE RLPA"/>
    <property type="match status" value="1"/>
</dbReference>
<dbReference type="Proteomes" id="UP000266273">
    <property type="component" value="Unassembled WGS sequence"/>
</dbReference>
<evidence type="ECO:0000256" key="5">
    <source>
        <dbReference type="SAM" id="MobiDB-lite"/>
    </source>
</evidence>
<feature type="domain" description="RlpA-like protein double-psi beta-barrel" evidence="6">
    <location>
        <begin position="76"/>
        <end position="165"/>
    </location>
</feature>
<protein>
    <recommendedName>
        <fullName evidence="3">Endolytic peptidoglycan transglycosylase RlpA</fullName>
        <ecNumber evidence="3">4.2.2.-</ecNumber>
    </recommendedName>
</protein>
<name>A0A397QAC9_9HYPH</name>
<dbReference type="GO" id="GO:0008932">
    <property type="term" value="F:lytic endotransglycosylase activity"/>
    <property type="evidence" value="ECO:0007669"/>
    <property type="project" value="UniProtKB-UniRule"/>
</dbReference>
<reference evidence="7 8" key="1">
    <citation type="submission" date="2018-08" db="EMBL/GenBank/DDBJ databases">
        <title>Genomic Encyclopedia of Archaeal and Bacterial Type Strains, Phase II (KMG-II): from individual species to whole genera.</title>
        <authorList>
            <person name="Goeker M."/>
        </authorList>
    </citation>
    <scope>NUCLEOTIDE SEQUENCE [LARGE SCALE GENOMIC DNA]</scope>
    <source>
        <strain evidence="7 8">DSM 5002</strain>
    </source>
</reference>
<dbReference type="RefSeq" id="WP_210209171.1">
    <property type="nucleotide sequence ID" value="NZ_QXDF01000001.1"/>
</dbReference>
<gene>
    <name evidence="3" type="primary">rlpA</name>
    <name evidence="7" type="ORF">BXY53_1563</name>
</gene>
<dbReference type="AlphaFoldDB" id="A0A397QAC9"/>
<proteinExistence type="inferred from homology"/>
<feature type="region of interest" description="Disordered" evidence="5">
    <location>
        <begin position="1"/>
        <end position="43"/>
    </location>
</feature>
<dbReference type="Pfam" id="PF03330">
    <property type="entry name" value="DPBB_1"/>
    <property type="match status" value="1"/>
</dbReference>
<evidence type="ECO:0000313" key="7">
    <source>
        <dbReference type="EMBL" id="RIA56457.1"/>
    </source>
</evidence>
<keyword evidence="8" id="KW-1185">Reference proteome</keyword>
<dbReference type="SUPFAM" id="SSF50685">
    <property type="entry name" value="Barwin-like endoglucanases"/>
    <property type="match status" value="1"/>
</dbReference>
<dbReference type="InterPro" id="IPR034718">
    <property type="entry name" value="RlpA"/>
</dbReference>
<comment type="caution">
    <text evidence="7">The sequence shown here is derived from an EMBL/GenBank/DDBJ whole genome shotgun (WGS) entry which is preliminary data.</text>
</comment>
<dbReference type="InterPro" id="IPR012997">
    <property type="entry name" value="RplA"/>
</dbReference>
<feature type="region of interest" description="Disordered" evidence="5">
    <location>
        <begin position="194"/>
        <end position="214"/>
    </location>
</feature>
<dbReference type="InterPro" id="IPR036908">
    <property type="entry name" value="RlpA-like_sf"/>
</dbReference>
<comment type="function">
    <text evidence="3">Lytic transglycosylase with a strong preference for naked glycan strands that lack stem peptides.</text>
</comment>
<keyword evidence="1 3" id="KW-0456">Lyase</keyword>
<evidence type="ECO:0000256" key="3">
    <source>
        <dbReference type="HAMAP-Rule" id="MF_02071"/>
    </source>
</evidence>
<keyword evidence="2 3" id="KW-0961">Cell wall biogenesis/degradation</keyword>
<dbReference type="GO" id="GO:0000270">
    <property type="term" value="P:peptidoglycan metabolic process"/>
    <property type="evidence" value="ECO:0007669"/>
    <property type="project" value="UniProtKB-UniRule"/>
</dbReference>
<comment type="similarity">
    <text evidence="3 4">Belongs to the RlpA family.</text>
</comment>
<accession>A0A397QAC9</accession>
<dbReference type="HAMAP" id="MF_02071">
    <property type="entry name" value="RlpA"/>
    <property type="match status" value="1"/>
</dbReference>
<sequence length="214" mass="23209">MSLTLASTGEATRGESALGRVLGSSSETDDETQKLSPRLVRLGEPVPKGGGVRKIGDPYVAAGETVVPREDADYDQAGIASWYGEMFHGRQTANGEIYDMNALTAAHPTLPLPSYVKVTHLGNGRSLVLRVNDRGPFKRNRVIDLSRRAATLLGIRKPGTGPVRVKYLRPAPLDGDDSFEQAYLASQPWYQDQPTRLGAVEPGLQARSERPRDG</sequence>
<evidence type="ECO:0000256" key="4">
    <source>
        <dbReference type="RuleBase" id="RU003495"/>
    </source>
</evidence>
<dbReference type="NCBIfam" id="TIGR00413">
    <property type="entry name" value="rlpA"/>
    <property type="match status" value="1"/>
</dbReference>
<dbReference type="EMBL" id="QXDF01000001">
    <property type="protein sequence ID" value="RIA56457.1"/>
    <property type="molecule type" value="Genomic_DNA"/>
</dbReference>
<keyword evidence="7" id="KW-0449">Lipoprotein</keyword>
<dbReference type="EC" id="4.2.2.-" evidence="3"/>
<evidence type="ECO:0000256" key="1">
    <source>
        <dbReference type="ARBA" id="ARBA00023239"/>
    </source>
</evidence>
<evidence type="ECO:0000313" key="8">
    <source>
        <dbReference type="Proteomes" id="UP000266273"/>
    </source>
</evidence>
<evidence type="ECO:0000256" key="2">
    <source>
        <dbReference type="ARBA" id="ARBA00023316"/>
    </source>
</evidence>
<organism evidence="7 8">
    <name type="scientific">Dichotomicrobium thermohalophilum</name>
    <dbReference type="NCBI Taxonomy" id="933063"/>
    <lineage>
        <taxon>Bacteria</taxon>
        <taxon>Pseudomonadati</taxon>
        <taxon>Pseudomonadota</taxon>
        <taxon>Alphaproteobacteria</taxon>
        <taxon>Hyphomicrobiales</taxon>
        <taxon>Hyphomicrobiaceae</taxon>
        <taxon>Dichotomicrobium</taxon>
    </lineage>
</organism>
<evidence type="ECO:0000259" key="6">
    <source>
        <dbReference type="Pfam" id="PF03330"/>
    </source>
</evidence>
<dbReference type="Gene3D" id="2.40.40.10">
    <property type="entry name" value="RlpA-like domain"/>
    <property type="match status" value="1"/>
</dbReference>
<dbReference type="PANTHER" id="PTHR34183">
    <property type="entry name" value="ENDOLYTIC PEPTIDOGLYCAN TRANSGLYCOSYLASE RLPA"/>
    <property type="match status" value="1"/>
</dbReference>
<feature type="compositionally biased region" description="Polar residues" evidence="5">
    <location>
        <begin position="1"/>
        <end position="10"/>
    </location>
</feature>